<keyword evidence="1" id="KW-0472">Membrane</keyword>
<proteinExistence type="predicted"/>
<reference evidence="2" key="2">
    <citation type="submission" date="2015-03" db="EMBL/GenBank/DDBJ databases">
        <authorList>
            <person name="Chow C.-E.T."/>
            <person name="Winget D.M."/>
            <person name="White R.A.III."/>
            <person name="Hallam S.J."/>
            <person name="Suttle C.A."/>
        </authorList>
    </citation>
    <scope>NUCLEOTIDE SEQUENCE</scope>
    <source>
        <strain evidence="2">Anoxic2_1</strain>
    </source>
</reference>
<feature type="transmembrane region" description="Helical" evidence="1">
    <location>
        <begin position="39"/>
        <end position="57"/>
    </location>
</feature>
<accession>A0A0F7L522</accession>
<keyword evidence="1" id="KW-1133">Transmembrane helix</keyword>
<name>A0A0F7L522_9VIRU</name>
<keyword evidence="1" id="KW-0812">Transmembrane</keyword>
<reference evidence="2" key="1">
    <citation type="journal article" date="2015" name="Front. Microbiol.">
        <title>Combining genomic sequencing methods to explore viral diversity and reveal potential virus-host interactions.</title>
        <authorList>
            <person name="Chow C.E."/>
            <person name="Winget D.M."/>
            <person name="White R.A.III."/>
            <person name="Hallam S.J."/>
            <person name="Suttle C.A."/>
        </authorList>
    </citation>
    <scope>NUCLEOTIDE SEQUENCE</scope>
    <source>
        <strain evidence="2">Anoxic2_1</strain>
    </source>
</reference>
<evidence type="ECO:0000256" key="1">
    <source>
        <dbReference type="SAM" id="Phobius"/>
    </source>
</evidence>
<dbReference type="EMBL" id="KR029585">
    <property type="protein sequence ID" value="AKH46603.1"/>
    <property type="molecule type" value="Genomic_DNA"/>
</dbReference>
<sequence>MPVWKRSESRSGRKSWPRSARAWGSSVCATRSKNRMGEAIVLVSSISALMCIAYTLGEIERRRGDRG</sequence>
<evidence type="ECO:0000313" key="2">
    <source>
        <dbReference type="EMBL" id="AKH46603.1"/>
    </source>
</evidence>
<protein>
    <submittedName>
        <fullName evidence="2">Uncharacterized protein</fullName>
    </submittedName>
</protein>
<organism evidence="2">
    <name type="scientific">uncultured marine virus</name>
    <dbReference type="NCBI Taxonomy" id="186617"/>
    <lineage>
        <taxon>Viruses</taxon>
        <taxon>environmental samples</taxon>
    </lineage>
</organism>